<dbReference type="InterPro" id="IPR036196">
    <property type="entry name" value="Ptyr_pPase_sf"/>
</dbReference>
<dbReference type="SUPFAM" id="SSF52788">
    <property type="entry name" value="Phosphotyrosine protein phosphatases I"/>
    <property type="match status" value="1"/>
</dbReference>
<dbReference type="SMART" id="SM00226">
    <property type="entry name" value="LMWPc"/>
    <property type="match status" value="1"/>
</dbReference>
<sequence>MSDQISVLFVCLGNICRSTMAEGVFQSIAKEEPYKGRISKIDSCGTASYHIGEEPDHRTMATLRSHGIDDYIHLGRKLRPSDFDTFDYIFVMDKSNLSDVQLEQRKKPGSKAKVLLFGEYSGTGKTEIVNDPYYGGDRGFETAYEQTRRFSRNFLREVFPDVKGE</sequence>
<evidence type="ECO:0000256" key="8">
    <source>
        <dbReference type="PIRSR" id="PIRSR617867-1"/>
    </source>
</evidence>
<dbReference type="Proteomes" id="UP001174691">
    <property type="component" value="Unassembled WGS sequence"/>
</dbReference>
<feature type="active site" description="Proton donor" evidence="8">
    <location>
        <position position="131"/>
    </location>
</feature>
<reference evidence="10" key="1">
    <citation type="submission" date="2022-07" db="EMBL/GenBank/DDBJ databases">
        <title>Fungi with potential for degradation of polypropylene.</title>
        <authorList>
            <person name="Gostincar C."/>
        </authorList>
    </citation>
    <scope>NUCLEOTIDE SEQUENCE</scope>
    <source>
        <strain evidence="10">EXF-13287</strain>
    </source>
</reference>
<keyword evidence="11" id="KW-1185">Reference proteome</keyword>
<dbReference type="PANTHER" id="PTHR11717">
    <property type="entry name" value="LOW MOLECULAR WEIGHT PROTEIN TYROSINE PHOSPHATASE"/>
    <property type="match status" value="1"/>
</dbReference>
<dbReference type="PRINTS" id="PR00719">
    <property type="entry name" value="LMWPTPASE"/>
</dbReference>
<evidence type="ECO:0000256" key="5">
    <source>
        <dbReference type="ARBA" id="ARBA00022801"/>
    </source>
</evidence>
<keyword evidence="4" id="KW-0963">Cytoplasm</keyword>
<dbReference type="InterPro" id="IPR050438">
    <property type="entry name" value="LMW_PTPase"/>
</dbReference>
<evidence type="ECO:0000256" key="7">
    <source>
        <dbReference type="ARBA" id="ARBA00051722"/>
    </source>
</evidence>
<dbReference type="FunFam" id="3.40.50.2300:FF:000105">
    <property type="entry name" value="Low molecular weight phosphotyrosine protein"/>
    <property type="match status" value="1"/>
</dbReference>
<dbReference type="PRINTS" id="PR00720">
    <property type="entry name" value="MAMMALPTPASE"/>
</dbReference>
<dbReference type="GO" id="GO:0004726">
    <property type="term" value="F:non-membrane spanning protein tyrosine phosphatase activity"/>
    <property type="evidence" value="ECO:0007669"/>
    <property type="project" value="InterPro"/>
</dbReference>
<evidence type="ECO:0000256" key="3">
    <source>
        <dbReference type="ARBA" id="ARBA00011063"/>
    </source>
</evidence>
<keyword evidence="5" id="KW-0378">Hydrolase</keyword>
<evidence type="ECO:0000256" key="2">
    <source>
        <dbReference type="ARBA" id="ARBA00004496"/>
    </source>
</evidence>
<comment type="catalytic activity">
    <reaction evidence="7">
        <text>O-phospho-L-tyrosyl-[protein] + H2O = L-tyrosyl-[protein] + phosphate</text>
        <dbReference type="Rhea" id="RHEA:10684"/>
        <dbReference type="Rhea" id="RHEA-COMP:10136"/>
        <dbReference type="Rhea" id="RHEA-COMP:20101"/>
        <dbReference type="ChEBI" id="CHEBI:15377"/>
        <dbReference type="ChEBI" id="CHEBI:43474"/>
        <dbReference type="ChEBI" id="CHEBI:46858"/>
        <dbReference type="ChEBI" id="CHEBI:61978"/>
        <dbReference type="EC" id="3.1.3.48"/>
    </reaction>
</comment>
<comment type="caution">
    <text evidence="10">The sequence shown here is derived from an EMBL/GenBank/DDBJ whole genome shotgun (WGS) entry which is preliminary data.</text>
</comment>
<dbReference type="GO" id="GO:0005737">
    <property type="term" value="C:cytoplasm"/>
    <property type="evidence" value="ECO:0007669"/>
    <property type="project" value="UniProtKB-SubCell"/>
</dbReference>
<evidence type="ECO:0000313" key="11">
    <source>
        <dbReference type="Proteomes" id="UP001174691"/>
    </source>
</evidence>
<evidence type="ECO:0000256" key="1">
    <source>
        <dbReference type="ARBA" id="ARBA00000032"/>
    </source>
</evidence>
<comment type="similarity">
    <text evidence="3">Belongs to the low molecular weight phosphotyrosine protein phosphatase family.</text>
</comment>
<feature type="domain" description="Phosphotyrosine protein phosphatase I" evidence="9">
    <location>
        <begin position="5"/>
        <end position="157"/>
    </location>
</feature>
<comment type="catalytic activity">
    <reaction evidence="1">
        <text>a phosphate monoester + H2O = an alcohol + phosphate</text>
        <dbReference type="Rhea" id="RHEA:15017"/>
        <dbReference type="ChEBI" id="CHEBI:15377"/>
        <dbReference type="ChEBI" id="CHEBI:30879"/>
        <dbReference type="ChEBI" id="CHEBI:43474"/>
        <dbReference type="ChEBI" id="CHEBI:67140"/>
        <dbReference type="EC" id="3.1.3.2"/>
    </reaction>
</comment>
<protein>
    <submittedName>
        <fullName evidence="10">LMWPc-domain-containing protein</fullName>
    </submittedName>
</protein>
<gene>
    <name evidence="10" type="ORF">NKR19_g3124</name>
</gene>
<evidence type="ECO:0000259" key="9">
    <source>
        <dbReference type="SMART" id="SM00226"/>
    </source>
</evidence>
<keyword evidence="6" id="KW-0904">Protein phosphatase</keyword>
<evidence type="ECO:0000256" key="6">
    <source>
        <dbReference type="ARBA" id="ARBA00022912"/>
    </source>
</evidence>
<dbReference type="AlphaFoldDB" id="A0AA38RV80"/>
<dbReference type="InterPro" id="IPR017867">
    <property type="entry name" value="Tyr_phospatase_low_mol_wt"/>
</dbReference>
<dbReference type="InterPro" id="IPR023485">
    <property type="entry name" value="Ptyr_pPase"/>
</dbReference>
<evidence type="ECO:0000313" key="10">
    <source>
        <dbReference type="EMBL" id="KAJ9160634.1"/>
    </source>
</evidence>
<dbReference type="EMBL" id="JANBVN010000033">
    <property type="protein sequence ID" value="KAJ9160634.1"/>
    <property type="molecule type" value="Genomic_DNA"/>
</dbReference>
<dbReference type="InterPro" id="IPR002115">
    <property type="entry name" value="Tyr_Pase_low_mol_wt_mml"/>
</dbReference>
<evidence type="ECO:0000256" key="4">
    <source>
        <dbReference type="ARBA" id="ARBA00022490"/>
    </source>
</evidence>
<accession>A0AA38RV80</accession>
<dbReference type="PANTHER" id="PTHR11717:SF7">
    <property type="entry name" value="LOW MOLECULAR WEIGHT PHOSPHOTYROSINE PROTEIN PHOSPHATASE"/>
    <property type="match status" value="1"/>
</dbReference>
<dbReference type="Pfam" id="PF01451">
    <property type="entry name" value="LMWPc"/>
    <property type="match status" value="1"/>
</dbReference>
<dbReference type="GO" id="GO:0003993">
    <property type="term" value="F:acid phosphatase activity"/>
    <property type="evidence" value="ECO:0007669"/>
    <property type="project" value="UniProtKB-EC"/>
</dbReference>
<name>A0AA38RV80_9PEZI</name>
<dbReference type="CDD" id="cd16343">
    <property type="entry name" value="LMWPTP"/>
    <property type="match status" value="1"/>
</dbReference>
<proteinExistence type="inferred from homology"/>
<organism evidence="10 11">
    <name type="scientific">Coniochaeta hoffmannii</name>
    <dbReference type="NCBI Taxonomy" id="91930"/>
    <lineage>
        <taxon>Eukaryota</taxon>
        <taxon>Fungi</taxon>
        <taxon>Dikarya</taxon>
        <taxon>Ascomycota</taxon>
        <taxon>Pezizomycotina</taxon>
        <taxon>Sordariomycetes</taxon>
        <taxon>Sordariomycetidae</taxon>
        <taxon>Coniochaetales</taxon>
        <taxon>Coniochaetaceae</taxon>
        <taxon>Coniochaeta</taxon>
    </lineage>
</organism>
<feature type="active site" description="Nucleophile" evidence="8">
    <location>
        <position position="11"/>
    </location>
</feature>
<dbReference type="Gene3D" id="3.40.50.2300">
    <property type="match status" value="1"/>
</dbReference>
<comment type="subcellular location">
    <subcellularLocation>
        <location evidence="2">Cytoplasm</location>
    </subcellularLocation>
</comment>
<feature type="active site" evidence="8">
    <location>
        <position position="17"/>
    </location>
</feature>